<feature type="region of interest" description="Disordered" evidence="1">
    <location>
        <begin position="1"/>
        <end position="47"/>
    </location>
</feature>
<dbReference type="PANTHER" id="PTHR37014">
    <property type="entry name" value="EXPRESSION LETHALITY PROTEIN HEL10, PUTATIVE (AFU_ORTHOLOGUE AFUA_1G06580)-RELATED"/>
    <property type="match status" value="1"/>
</dbReference>
<dbReference type="OrthoDB" id="4511000at2759"/>
<reference evidence="3" key="1">
    <citation type="submission" date="2019-04" db="EMBL/GenBank/DDBJ databases">
        <title>Friends and foes A comparative genomics studyof 23 Aspergillus species from section Flavi.</title>
        <authorList>
            <consortium name="DOE Joint Genome Institute"/>
            <person name="Kjaerbolling I."/>
            <person name="Vesth T."/>
            <person name="Frisvad J.C."/>
            <person name="Nybo J.L."/>
            <person name="Theobald S."/>
            <person name="Kildgaard S."/>
            <person name="Isbrandt T."/>
            <person name="Kuo A."/>
            <person name="Sato A."/>
            <person name="Lyhne E.K."/>
            <person name="Kogle M.E."/>
            <person name="Wiebenga A."/>
            <person name="Kun R.S."/>
            <person name="Lubbers R.J."/>
            <person name="Makela M.R."/>
            <person name="Barry K."/>
            <person name="Chovatia M."/>
            <person name="Clum A."/>
            <person name="Daum C."/>
            <person name="Haridas S."/>
            <person name="He G."/>
            <person name="LaButti K."/>
            <person name="Lipzen A."/>
            <person name="Mondo S."/>
            <person name="Riley R."/>
            <person name="Salamov A."/>
            <person name="Simmons B.A."/>
            <person name="Magnuson J.K."/>
            <person name="Henrissat B."/>
            <person name="Mortensen U.H."/>
            <person name="Larsen T.O."/>
            <person name="Devries R.P."/>
            <person name="Grigoriev I.V."/>
            <person name="Machida M."/>
            <person name="Baker S.E."/>
            <person name="Andersen M.R."/>
        </authorList>
    </citation>
    <scope>NUCLEOTIDE SEQUENCE [LARGE SCALE GENOMIC DNA]</scope>
    <source>
        <strain evidence="3">IBT 14317</strain>
    </source>
</reference>
<feature type="domain" description="Glycine zipper 2TM" evidence="2">
    <location>
        <begin position="131"/>
        <end position="169"/>
    </location>
</feature>
<dbReference type="GO" id="GO:0019867">
    <property type="term" value="C:outer membrane"/>
    <property type="evidence" value="ECO:0007669"/>
    <property type="project" value="InterPro"/>
</dbReference>
<dbReference type="AlphaFoldDB" id="A0A5N7CCF6"/>
<protein>
    <recommendedName>
        <fullName evidence="2">Glycine zipper 2TM domain-containing protein</fullName>
    </recommendedName>
</protein>
<dbReference type="PANTHER" id="PTHR37014:SF9">
    <property type="entry name" value="CONSERVED HISTIDINE-RICH PROTEIN (AFU_ORTHOLOGUE AFUA_1G11910)"/>
    <property type="match status" value="1"/>
</dbReference>
<dbReference type="Proteomes" id="UP000326877">
    <property type="component" value="Unassembled WGS sequence"/>
</dbReference>
<accession>A0A5N7CCF6</accession>
<organism evidence="3">
    <name type="scientific">Petromyces alliaceus</name>
    <name type="common">Aspergillus alliaceus</name>
    <dbReference type="NCBI Taxonomy" id="209559"/>
    <lineage>
        <taxon>Eukaryota</taxon>
        <taxon>Fungi</taxon>
        <taxon>Dikarya</taxon>
        <taxon>Ascomycota</taxon>
        <taxon>Pezizomycotina</taxon>
        <taxon>Eurotiomycetes</taxon>
        <taxon>Eurotiomycetidae</taxon>
        <taxon>Eurotiales</taxon>
        <taxon>Aspergillaceae</taxon>
        <taxon>Aspergillus</taxon>
        <taxon>Aspergillus subgen. Circumdati</taxon>
    </lineage>
</organism>
<evidence type="ECO:0000259" key="2">
    <source>
        <dbReference type="Pfam" id="PF05433"/>
    </source>
</evidence>
<evidence type="ECO:0000256" key="1">
    <source>
        <dbReference type="SAM" id="MobiDB-lite"/>
    </source>
</evidence>
<feature type="region of interest" description="Disordered" evidence="1">
    <location>
        <begin position="170"/>
        <end position="224"/>
    </location>
</feature>
<feature type="compositionally biased region" description="Polar residues" evidence="1">
    <location>
        <begin position="108"/>
        <end position="122"/>
    </location>
</feature>
<feature type="compositionally biased region" description="Basic residues" evidence="1">
    <location>
        <begin position="179"/>
        <end position="224"/>
    </location>
</feature>
<name>A0A5N7CCF6_PETAA</name>
<sequence>MSDPYTQHPHYTSPVPGADASVYTPADSSYQNPPYDYDPQHPYGQQYPLSQNYQYVSHYDLTQTPKSHPPQASGPDLSPTAEFQQVGRQQGSNADYYNISASEHDQYYTPNSQTQEPASTSNEEGDERSLAGTLVGGAGGYYLGHQAEHGLLGAVGGAILGNLIGDKMEDKTEDDNHDHHHGRHHRHKHRHSHHGHRHHSHSHSHSHHRHHRSHSRHGSHSGSY</sequence>
<evidence type="ECO:0000313" key="3">
    <source>
        <dbReference type="EMBL" id="KAE8391784.1"/>
    </source>
</evidence>
<dbReference type="InterPro" id="IPR008816">
    <property type="entry name" value="Gly_zipper_2TM_dom"/>
</dbReference>
<feature type="region of interest" description="Disordered" evidence="1">
    <location>
        <begin position="106"/>
        <end position="132"/>
    </location>
</feature>
<proteinExistence type="predicted"/>
<dbReference type="Pfam" id="PF05433">
    <property type="entry name" value="Rick_17kDa_Anti"/>
    <property type="match status" value="1"/>
</dbReference>
<gene>
    <name evidence="3" type="ORF">BDV23DRAFT_152562</name>
</gene>
<dbReference type="EMBL" id="ML735242">
    <property type="protein sequence ID" value="KAE8391784.1"/>
    <property type="molecule type" value="Genomic_DNA"/>
</dbReference>